<dbReference type="GO" id="GO:0004331">
    <property type="term" value="F:fructose-2,6-bisphosphate 2-phosphatase activity"/>
    <property type="evidence" value="ECO:0007669"/>
    <property type="project" value="TreeGrafter"/>
</dbReference>
<keyword evidence="4" id="KW-1185">Reference proteome</keyword>
<keyword evidence="1" id="KW-0378">Hydrolase</keyword>
<dbReference type="GO" id="GO:0043456">
    <property type="term" value="P:regulation of pentose-phosphate shunt"/>
    <property type="evidence" value="ECO:0007669"/>
    <property type="project" value="TreeGrafter"/>
</dbReference>
<evidence type="ECO:0000313" key="4">
    <source>
        <dbReference type="Proteomes" id="UP000003560"/>
    </source>
</evidence>
<protein>
    <submittedName>
        <fullName evidence="3">Phosphoglycerate mutase family protein</fullName>
    </submittedName>
</protein>
<dbReference type="Proteomes" id="UP000003560">
    <property type="component" value="Unassembled WGS sequence"/>
</dbReference>
<dbReference type="PANTHER" id="PTHR46517">
    <property type="entry name" value="FRUCTOSE-2,6-BISPHOSPHATASE TIGAR"/>
    <property type="match status" value="1"/>
</dbReference>
<dbReference type="GO" id="GO:0005829">
    <property type="term" value="C:cytosol"/>
    <property type="evidence" value="ECO:0007669"/>
    <property type="project" value="TreeGrafter"/>
</dbReference>
<reference evidence="3 4" key="2">
    <citation type="submission" date="2008-10" db="EMBL/GenBank/DDBJ databases">
        <authorList>
            <person name="Fulton L."/>
            <person name="Clifton S."/>
            <person name="Fulton B."/>
            <person name="Xu J."/>
            <person name="Minx P."/>
            <person name="Pepin K.H."/>
            <person name="Johnson M."/>
            <person name="Thiruvilangam P."/>
            <person name="Bhonagiri V."/>
            <person name="Nash W.E."/>
            <person name="Mardis E.R."/>
            <person name="Wilson R.K."/>
        </authorList>
    </citation>
    <scope>NUCLEOTIDE SEQUENCE [LARGE SCALE GENOMIC DNA]</scope>
    <source>
        <strain evidence="3 4">DSM 13279</strain>
    </source>
</reference>
<organism evidence="3 4">
    <name type="scientific">Collinsella stercoris DSM 13279</name>
    <dbReference type="NCBI Taxonomy" id="445975"/>
    <lineage>
        <taxon>Bacteria</taxon>
        <taxon>Bacillati</taxon>
        <taxon>Actinomycetota</taxon>
        <taxon>Coriobacteriia</taxon>
        <taxon>Coriobacteriales</taxon>
        <taxon>Coriobacteriaceae</taxon>
        <taxon>Collinsella</taxon>
    </lineage>
</organism>
<name>B6G9N5_9ACTN</name>
<dbReference type="InterPro" id="IPR029033">
    <property type="entry name" value="His_PPase_superfam"/>
</dbReference>
<reference evidence="3 4" key="1">
    <citation type="submission" date="2008-10" db="EMBL/GenBank/DDBJ databases">
        <title>Draft genome sequence of Collinsella stercoris (DSM 13279).</title>
        <authorList>
            <person name="Sudarsanam P."/>
            <person name="Ley R."/>
            <person name="Guruge J."/>
            <person name="Turnbaugh P.J."/>
            <person name="Mahowald M."/>
            <person name="Liep D."/>
            <person name="Gordon J."/>
        </authorList>
    </citation>
    <scope>NUCLEOTIDE SEQUENCE [LARGE SCALE GENOMIC DNA]</scope>
    <source>
        <strain evidence="3 4">DSM 13279</strain>
    </source>
</reference>
<dbReference type="EMBL" id="ABXJ01000045">
    <property type="protein sequence ID" value="EEA91002.1"/>
    <property type="molecule type" value="Genomic_DNA"/>
</dbReference>
<dbReference type="GO" id="GO:0045820">
    <property type="term" value="P:negative regulation of glycolytic process"/>
    <property type="evidence" value="ECO:0007669"/>
    <property type="project" value="TreeGrafter"/>
</dbReference>
<evidence type="ECO:0000256" key="1">
    <source>
        <dbReference type="ARBA" id="ARBA00022801"/>
    </source>
</evidence>
<evidence type="ECO:0000256" key="2">
    <source>
        <dbReference type="PIRSR" id="PIRSR613078-2"/>
    </source>
</evidence>
<sequence>MGEAMARELYLVRHGKTMFNEKRVIQGWCDAPLTREGEEQAERIGRYFAREGISFDHAYTSTLTRTQQTIERIVDMPYERVQDLREWGFGAFEGERVSLMSSFPWGDFYVPFGGESQADVRKRVCDALTKIMSRAGHERVLAVSHGSACREFLSHWVPEGGYDRGGVPGNCSIMRFAYDGGVFSLSEVIEQDRLRELLGE</sequence>
<comment type="caution">
    <text evidence="3">The sequence shown here is derived from an EMBL/GenBank/DDBJ whole genome shotgun (WGS) entry which is preliminary data.</text>
</comment>
<dbReference type="STRING" id="445975.COLSTE_00776"/>
<dbReference type="HOGENOM" id="CLU_033323_9_0_11"/>
<feature type="binding site" evidence="2">
    <location>
        <begin position="13"/>
        <end position="20"/>
    </location>
    <ligand>
        <name>substrate</name>
    </ligand>
</feature>
<dbReference type="Pfam" id="PF00300">
    <property type="entry name" value="His_Phos_1"/>
    <property type="match status" value="1"/>
</dbReference>
<dbReference type="AlphaFoldDB" id="B6G9N5"/>
<dbReference type="SMART" id="SM00855">
    <property type="entry name" value="PGAM"/>
    <property type="match status" value="1"/>
</dbReference>
<dbReference type="CDD" id="cd07067">
    <property type="entry name" value="HP_PGM_like"/>
    <property type="match status" value="1"/>
</dbReference>
<gene>
    <name evidence="3" type="ORF">COLSTE_00776</name>
</gene>
<dbReference type="InterPro" id="IPR051695">
    <property type="entry name" value="Phosphoglycerate_Mutase"/>
</dbReference>
<evidence type="ECO:0000313" key="3">
    <source>
        <dbReference type="EMBL" id="EEA91002.1"/>
    </source>
</evidence>
<feature type="binding site" evidence="2">
    <location>
        <position position="65"/>
    </location>
    <ligand>
        <name>substrate</name>
    </ligand>
</feature>
<dbReference type="Gene3D" id="3.40.50.1240">
    <property type="entry name" value="Phosphoglycerate mutase-like"/>
    <property type="match status" value="1"/>
</dbReference>
<proteinExistence type="predicted"/>
<accession>B6G9N5</accession>
<dbReference type="InterPro" id="IPR013078">
    <property type="entry name" value="His_Pase_superF_clade-1"/>
</dbReference>
<dbReference type="SUPFAM" id="SSF53254">
    <property type="entry name" value="Phosphoglycerate mutase-like"/>
    <property type="match status" value="1"/>
</dbReference>
<dbReference type="eggNOG" id="COG0406">
    <property type="taxonomic scope" value="Bacteria"/>
</dbReference>
<dbReference type="PANTHER" id="PTHR46517:SF1">
    <property type="entry name" value="FRUCTOSE-2,6-BISPHOSPHATASE TIGAR"/>
    <property type="match status" value="1"/>
</dbReference>